<protein>
    <recommendedName>
        <fullName evidence="2">Chemotaxis protein CheW</fullName>
    </recommendedName>
</protein>
<keyword evidence="3" id="KW-0963">Cytoplasm</keyword>
<dbReference type="InterPro" id="IPR002545">
    <property type="entry name" value="CheW-lke_dom"/>
</dbReference>
<sequence length="462" mass="49296">MASAVTNVDEERLLGFRCGEDHFGVAASLVREVGRVPRLTRVPHAPASLMGLGNFRGTVLPVLSFARLSGRPVEDERRVILLDTANPMALAVNAISALTSDRHVRRVDVEELANSDFSATTKPRARITAVESETAIPAESAVLLVSFLVGGQEFALPIGAVQEIVPLPDSIATLPHADSVALGSIAVRDVLLPLLSLRALLALPQKEQGARARIVVVRIGAHRVGLVVDAMRGVIRVAESQIDAVPPVLARGGAEARIQAICRLERGDRLVSVLAPEHLIRDDITARLLETASTEDGMTKSKSGDAQEQFLIFRIGQSAFGLPIGTVIEVAALPPKLTRLPKAPAFVQGVMTLRNSVIPVIDQTMRFDGTPAQGARRRVIVVRIGELAAGFVVDAVSEVRTISVAALGPAPNMGSEDTQVFDRVATLEDERIVLIVSPQELLDRTERALLANFNEAAPATPS</sequence>
<evidence type="ECO:0000313" key="5">
    <source>
        <dbReference type="EMBL" id="BBF70901.1"/>
    </source>
</evidence>
<dbReference type="Proteomes" id="UP001059971">
    <property type="component" value="Chromosome 1"/>
</dbReference>
<comment type="subcellular location">
    <subcellularLocation>
        <location evidence="1">Cytoplasm</location>
    </subcellularLocation>
</comment>
<organism evidence="5 6">
    <name type="scientific">Sphingomonas bisphenolicum</name>
    <dbReference type="NCBI Taxonomy" id="296544"/>
    <lineage>
        <taxon>Bacteria</taxon>
        <taxon>Pseudomonadati</taxon>
        <taxon>Pseudomonadota</taxon>
        <taxon>Alphaproteobacteria</taxon>
        <taxon>Sphingomonadales</taxon>
        <taxon>Sphingomonadaceae</taxon>
        <taxon>Sphingomonas</taxon>
    </lineage>
</organism>
<reference evidence="5" key="1">
    <citation type="submission" date="2018-07" db="EMBL/GenBank/DDBJ databases">
        <title>Complete genome sequence of Sphingomonas bisphenolicum strain AO1, a bisphenol A degradative bacterium isolated from Japanese farm field.</title>
        <authorList>
            <person name="Murakami M."/>
            <person name="Koh M."/>
            <person name="Koba S."/>
            <person name="Matsumura Y."/>
        </authorList>
    </citation>
    <scope>NUCLEOTIDE SEQUENCE</scope>
    <source>
        <strain evidence="5">AO1</strain>
    </source>
</reference>
<feature type="domain" description="CheW-like" evidence="4">
    <location>
        <begin position="307"/>
        <end position="447"/>
    </location>
</feature>
<dbReference type="Pfam" id="PF01584">
    <property type="entry name" value="CheW"/>
    <property type="match status" value="3"/>
</dbReference>
<accession>A0ABM7G774</accession>
<evidence type="ECO:0000256" key="3">
    <source>
        <dbReference type="ARBA" id="ARBA00022490"/>
    </source>
</evidence>
<dbReference type="InterPro" id="IPR039315">
    <property type="entry name" value="CheW"/>
</dbReference>
<dbReference type="RefSeq" id="WP_261935087.1">
    <property type="nucleotide sequence ID" value="NZ_AP018817.1"/>
</dbReference>
<dbReference type="PANTHER" id="PTHR22617:SF45">
    <property type="entry name" value="CHEMOTAXIS PROTEIN CHEW"/>
    <property type="match status" value="1"/>
</dbReference>
<feature type="domain" description="CheW-like" evidence="4">
    <location>
        <begin position="141"/>
        <end position="285"/>
    </location>
</feature>
<evidence type="ECO:0000259" key="4">
    <source>
        <dbReference type="PROSITE" id="PS50851"/>
    </source>
</evidence>
<evidence type="ECO:0000256" key="1">
    <source>
        <dbReference type="ARBA" id="ARBA00004496"/>
    </source>
</evidence>
<dbReference type="InterPro" id="IPR036061">
    <property type="entry name" value="CheW-like_dom_sf"/>
</dbReference>
<dbReference type="SUPFAM" id="SSF50341">
    <property type="entry name" value="CheW-like"/>
    <property type="match status" value="3"/>
</dbReference>
<gene>
    <name evidence="5" type="ORF">SBA_ch1_31010</name>
</gene>
<dbReference type="SMART" id="SM00260">
    <property type="entry name" value="CheW"/>
    <property type="match status" value="3"/>
</dbReference>
<dbReference type="Gene3D" id="2.30.30.40">
    <property type="entry name" value="SH3 Domains"/>
    <property type="match status" value="2"/>
</dbReference>
<dbReference type="PROSITE" id="PS50851">
    <property type="entry name" value="CHEW"/>
    <property type="match status" value="3"/>
</dbReference>
<dbReference type="PANTHER" id="PTHR22617">
    <property type="entry name" value="CHEMOTAXIS SENSOR HISTIDINE KINASE-RELATED"/>
    <property type="match status" value="1"/>
</dbReference>
<name>A0ABM7G774_9SPHN</name>
<keyword evidence="6" id="KW-1185">Reference proteome</keyword>
<proteinExistence type="predicted"/>
<evidence type="ECO:0000313" key="6">
    <source>
        <dbReference type="Proteomes" id="UP001059971"/>
    </source>
</evidence>
<dbReference type="EMBL" id="AP018817">
    <property type="protein sequence ID" value="BBF70901.1"/>
    <property type="molecule type" value="Genomic_DNA"/>
</dbReference>
<feature type="domain" description="CheW-like" evidence="4">
    <location>
        <begin position="10"/>
        <end position="149"/>
    </location>
</feature>
<dbReference type="Gene3D" id="2.40.50.180">
    <property type="entry name" value="CheA-289, Domain 4"/>
    <property type="match status" value="3"/>
</dbReference>
<evidence type="ECO:0000256" key="2">
    <source>
        <dbReference type="ARBA" id="ARBA00021483"/>
    </source>
</evidence>